<evidence type="ECO:0000313" key="2">
    <source>
        <dbReference type="Proteomes" id="UP000026962"/>
    </source>
</evidence>
<accession>A0A0E0LZW9</accession>
<dbReference type="HOGENOM" id="CLU_2041850_0_0_1"/>
<organism evidence="1">
    <name type="scientific">Oryza punctata</name>
    <name type="common">Red rice</name>
    <dbReference type="NCBI Taxonomy" id="4537"/>
    <lineage>
        <taxon>Eukaryota</taxon>
        <taxon>Viridiplantae</taxon>
        <taxon>Streptophyta</taxon>
        <taxon>Embryophyta</taxon>
        <taxon>Tracheophyta</taxon>
        <taxon>Spermatophyta</taxon>
        <taxon>Magnoliopsida</taxon>
        <taxon>Liliopsida</taxon>
        <taxon>Poales</taxon>
        <taxon>Poaceae</taxon>
        <taxon>BOP clade</taxon>
        <taxon>Oryzoideae</taxon>
        <taxon>Oryzeae</taxon>
        <taxon>Oryzinae</taxon>
        <taxon>Oryza</taxon>
    </lineage>
</organism>
<reference evidence="1" key="1">
    <citation type="submission" date="2015-04" db="UniProtKB">
        <authorList>
            <consortium name="EnsemblPlants"/>
        </authorList>
    </citation>
    <scope>IDENTIFICATION</scope>
</reference>
<evidence type="ECO:0000313" key="1">
    <source>
        <dbReference type="EnsemblPlants" id="OPUNC09G05160.1"/>
    </source>
</evidence>
<dbReference type="Proteomes" id="UP000026962">
    <property type="component" value="Chromosome 9"/>
</dbReference>
<dbReference type="Gramene" id="OPUNC09G05160.1">
    <property type="protein sequence ID" value="OPUNC09G05160.1"/>
    <property type="gene ID" value="OPUNC09G05160"/>
</dbReference>
<dbReference type="EnsemblPlants" id="OPUNC09G05160.1">
    <property type="protein sequence ID" value="OPUNC09G05160.1"/>
    <property type="gene ID" value="OPUNC09G05160"/>
</dbReference>
<dbReference type="AlphaFoldDB" id="A0A0E0LZW9"/>
<name>A0A0E0LZW9_ORYPU</name>
<keyword evidence="2" id="KW-1185">Reference proteome</keyword>
<proteinExistence type="predicted"/>
<reference evidence="1" key="2">
    <citation type="submission" date="2018-05" db="EMBL/GenBank/DDBJ databases">
        <title>OpunRS2 (Oryza punctata Reference Sequence Version 2).</title>
        <authorList>
            <person name="Zhang J."/>
            <person name="Kudrna D."/>
            <person name="Lee S."/>
            <person name="Talag J."/>
            <person name="Welchert J."/>
            <person name="Wing R.A."/>
        </authorList>
    </citation>
    <scope>NUCLEOTIDE SEQUENCE [LARGE SCALE GENOMIC DNA]</scope>
</reference>
<protein>
    <submittedName>
        <fullName evidence="1">Uncharacterized protein</fullName>
    </submittedName>
</protein>
<sequence length="121" mass="14176">MTSPCGFFDEEYFNDFRPRRSDLARIIQASRHVAYQKISNIYDDKRVRVKAIGGLILDMLSYMSCLLENIFQEQSSTRVGSGRVQHHYRERSRINAELSDQTYQQRTTTYLTYSIGHGRTI</sequence>